<sequence>MPGAAVFRRIFEEAYDDVVRFVERRCDPAGVEDVVAEVFLVAWRRLADLPADPTGVRPWLFAVAHRTLANAHRGRRRARALLVRVAAQPPAHVTDPSEVVHRVDLARAFRRLGPRDQEALALVAWDGLTPTEAAVVLGVSTSAFSVRLSRARSRLRSHLDDPRPTEGALA</sequence>
<feature type="domain" description="RNA polymerase sigma factor 70 region 4 type 2" evidence="6">
    <location>
        <begin position="104"/>
        <end position="155"/>
    </location>
</feature>
<dbReference type="InterPro" id="IPR007627">
    <property type="entry name" value="RNA_pol_sigma70_r2"/>
</dbReference>
<dbReference type="InterPro" id="IPR013324">
    <property type="entry name" value="RNA_pol_sigma_r3/r4-like"/>
</dbReference>
<evidence type="ECO:0000256" key="1">
    <source>
        <dbReference type="ARBA" id="ARBA00010641"/>
    </source>
</evidence>
<dbReference type="GO" id="GO:0003677">
    <property type="term" value="F:DNA binding"/>
    <property type="evidence" value="ECO:0007669"/>
    <property type="project" value="InterPro"/>
</dbReference>
<feature type="domain" description="RNA polymerase sigma-70 region 2" evidence="5">
    <location>
        <begin position="11"/>
        <end position="77"/>
    </location>
</feature>
<dbReference type="EMBL" id="WHPD01003580">
    <property type="protein sequence ID" value="MPV90303.1"/>
    <property type="molecule type" value="Genomic_DNA"/>
</dbReference>
<dbReference type="AlphaFoldDB" id="A0A7J9V115"/>
<dbReference type="InterPro" id="IPR036388">
    <property type="entry name" value="WH-like_DNA-bd_sf"/>
</dbReference>
<dbReference type="SUPFAM" id="SSF88659">
    <property type="entry name" value="Sigma3 and sigma4 domains of RNA polymerase sigma factors"/>
    <property type="match status" value="1"/>
</dbReference>
<dbReference type="GO" id="GO:0006352">
    <property type="term" value="P:DNA-templated transcription initiation"/>
    <property type="evidence" value="ECO:0007669"/>
    <property type="project" value="InterPro"/>
</dbReference>
<dbReference type="InterPro" id="IPR014284">
    <property type="entry name" value="RNA_pol_sigma-70_dom"/>
</dbReference>
<dbReference type="InterPro" id="IPR013325">
    <property type="entry name" value="RNA_pol_sigma_r2"/>
</dbReference>
<accession>A0A7J9V115</accession>
<organism evidence="7 8">
    <name type="scientific">Georgenia ruanii</name>
    <dbReference type="NCBI Taxonomy" id="348442"/>
    <lineage>
        <taxon>Bacteria</taxon>
        <taxon>Bacillati</taxon>
        <taxon>Actinomycetota</taxon>
        <taxon>Actinomycetes</taxon>
        <taxon>Micrococcales</taxon>
        <taxon>Bogoriellaceae</taxon>
        <taxon>Georgenia</taxon>
    </lineage>
</organism>
<evidence type="ECO:0000259" key="6">
    <source>
        <dbReference type="Pfam" id="PF08281"/>
    </source>
</evidence>
<keyword evidence="4" id="KW-0804">Transcription</keyword>
<evidence type="ECO:0000256" key="3">
    <source>
        <dbReference type="ARBA" id="ARBA00023082"/>
    </source>
</evidence>
<dbReference type="SUPFAM" id="SSF88946">
    <property type="entry name" value="Sigma2 domain of RNA polymerase sigma factors"/>
    <property type="match status" value="1"/>
</dbReference>
<dbReference type="GO" id="GO:0016987">
    <property type="term" value="F:sigma factor activity"/>
    <property type="evidence" value="ECO:0007669"/>
    <property type="project" value="UniProtKB-KW"/>
</dbReference>
<evidence type="ECO:0000313" key="8">
    <source>
        <dbReference type="Proteomes" id="UP000429644"/>
    </source>
</evidence>
<dbReference type="NCBIfam" id="TIGR02937">
    <property type="entry name" value="sigma70-ECF"/>
    <property type="match status" value="1"/>
</dbReference>
<dbReference type="Pfam" id="PF08281">
    <property type="entry name" value="Sigma70_r4_2"/>
    <property type="match status" value="1"/>
</dbReference>
<reference evidence="7 8" key="1">
    <citation type="submission" date="2019-10" db="EMBL/GenBank/DDBJ databases">
        <title>Georgenia wutianyii sp. nov. and Georgenia yuyongxinii sp. nov. isolated from plateau pika (Ochotona curzoniae) in the Qinghai-Tibet plateau of China.</title>
        <authorList>
            <person name="Tian Z."/>
        </authorList>
    </citation>
    <scope>NUCLEOTIDE SEQUENCE [LARGE SCALE GENOMIC DNA]</scope>
    <source>
        <strain evidence="7 8">JCM 15130</strain>
    </source>
</reference>
<gene>
    <name evidence="7" type="ORF">GB882_16640</name>
</gene>
<evidence type="ECO:0000256" key="2">
    <source>
        <dbReference type="ARBA" id="ARBA00023015"/>
    </source>
</evidence>
<dbReference type="PANTHER" id="PTHR43133">
    <property type="entry name" value="RNA POLYMERASE ECF-TYPE SIGMA FACTO"/>
    <property type="match status" value="1"/>
</dbReference>
<dbReference type="Pfam" id="PF04542">
    <property type="entry name" value="Sigma70_r2"/>
    <property type="match status" value="1"/>
</dbReference>
<evidence type="ECO:0000256" key="4">
    <source>
        <dbReference type="ARBA" id="ARBA00023163"/>
    </source>
</evidence>
<dbReference type="InterPro" id="IPR013249">
    <property type="entry name" value="RNA_pol_sigma70_r4_t2"/>
</dbReference>
<protein>
    <submittedName>
        <fullName evidence="7">Sigma-70 family RNA polymerase sigma factor</fullName>
    </submittedName>
</protein>
<evidence type="ECO:0000313" key="7">
    <source>
        <dbReference type="EMBL" id="MPV90303.1"/>
    </source>
</evidence>
<evidence type="ECO:0000259" key="5">
    <source>
        <dbReference type="Pfam" id="PF04542"/>
    </source>
</evidence>
<name>A0A7J9V115_9MICO</name>
<keyword evidence="8" id="KW-1185">Reference proteome</keyword>
<proteinExistence type="inferred from homology"/>
<dbReference type="PANTHER" id="PTHR43133:SF25">
    <property type="entry name" value="RNA POLYMERASE SIGMA FACTOR RFAY-RELATED"/>
    <property type="match status" value="1"/>
</dbReference>
<dbReference type="InterPro" id="IPR039425">
    <property type="entry name" value="RNA_pol_sigma-70-like"/>
</dbReference>
<keyword evidence="3" id="KW-0731">Sigma factor</keyword>
<comment type="similarity">
    <text evidence="1">Belongs to the sigma-70 factor family. ECF subfamily.</text>
</comment>
<dbReference type="Gene3D" id="1.10.10.10">
    <property type="entry name" value="Winged helix-like DNA-binding domain superfamily/Winged helix DNA-binding domain"/>
    <property type="match status" value="1"/>
</dbReference>
<keyword evidence="2" id="KW-0805">Transcription regulation</keyword>
<dbReference type="Proteomes" id="UP000429644">
    <property type="component" value="Unassembled WGS sequence"/>
</dbReference>
<dbReference type="Gene3D" id="1.10.1740.10">
    <property type="match status" value="1"/>
</dbReference>
<comment type="caution">
    <text evidence="7">The sequence shown here is derived from an EMBL/GenBank/DDBJ whole genome shotgun (WGS) entry which is preliminary data.</text>
</comment>